<keyword evidence="3" id="KW-1185">Reference proteome</keyword>
<protein>
    <recommendedName>
        <fullName evidence="1">ASCH domain-containing protein</fullName>
    </recommendedName>
</protein>
<comment type="caution">
    <text evidence="2">The sequence shown here is derived from an EMBL/GenBank/DDBJ whole genome shotgun (WGS) entry which is preliminary data.</text>
</comment>
<dbReference type="Gene3D" id="2.30.130.30">
    <property type="entry name" value="Hypothetical protein"/>
    <property type="match status" value="1"/>
</dbReference>
<sequence>MKALSIVRPAGTQIANGLKTLEIRRWHPEVQAGEEILLVENEHFLTADGQEELGRAVAVITFGEIREFRREDIPQACASYYEDGLLAWEIKTIKKIDNPFSIRAARKLYEIDDTVIHSVPLTKIR</sequence>
<feature type="domain" description="ASCH" evidence="1">
    <location>
        <begin position="5"/>
        <end position="79"/>
    </location>
</feature>
<dbReference type="Proteomes" id="UP000193749">
    <property type="component" value="Unassembled WGS sequence"/>
</dbReference>
<name>A0A1X1EMU9_PANCY</name>
<dbReference type="InterPro" id="IPR007374">
    <property type="entry name" value="ASCH_domain"/>
</dbReference>
<reference evidence="2 3" key="1">
    <citation type="journal article" date="2017" name="Antonie Van Leeuwenhoek">
        <title>Phylogenomic resolution of the bacterial genus Pantoea and its relationship with Erwinia and Tatumella.</title>
        <authorList>
            <person name="Palmer M."/>
            <person name="Steenkamp E.T."/>
            <person name="Coetzee M.P."/>
            <person name="Chan W.Y."/>
            <person name="van Zyl E."/>
            <person name="De Maayer P."/>
            <person name="Coutinho T.A."/>
            <person name="Blom J."/>
            <person name="Smits T.H."/>
            <person name="Duffy B."/>
            <person name="Venter S.N."/>
        </authorList>
    </citation>
    <scope>NUCLEOTIDE SEQUENCE [LARGE SCALE GENOMIC DNA]</scope>
    <source>
        <strain evidence="2 3">LMG 2657</strain>
    </source>
</reference>
<gene>
    <name evidence="2" type="ORF">HA50_26705</name>
</gene>
<evidence type="ECO:0000313" key="3">
    <source>
        <dbReference type="Proteomes" id="UP000193749"/>
    </source>
</evidence>
<accession>A0A1X1EMU9</accession>
<dbReference type="AlphaFoldDB" id="A0A1X1EMU9"/>
<proteinExistence type="predicted"/>
<dbReference type="SUPFAM" id="SSF88697">
    <property type="entry name" value="PUA domain-like"/>
    <property type="match status" value="1"/>
</dbReference>
<organism evidence="2 3">
    <name type="scientific">Pantoea cypripedii</name>
    <name type="common">Pectobacterium cypripedii</name>
    <name type="synonym">Erwinia cypripedii</name>
    <dbReference type="NCBI Taxonomy" id="55209"/>
    <lineage>
        <taxon>Bacteria</taxon>
        <taxon>Pseudomonadati</taxon>
        <taxon>Pseudomonadota</taxon>
        <taxon>Gammaproteobacteria</taxon>
        <taxon>Enterobacterales</taxon>
        <taxon>Erwiniaceae</taxon>
        <taxon>Pantoea</taxon>
    </lineage>
</organism>
<dbReference type="EMBL" id="MLJI01000002">
    <property type="protein sequence ID" value="ORM90143.1"/>
    <property type="molecule type" value="Genomic_DNA"/>
</dbReference>
<dbReference type="RefSeq" id="WP_208617346.1">
    <property type="nucleotide sequence ID" value="NZ_MLJI01000002.1"/>
</dbReference>
<evidence type="ECO:0000259" key="1">
    <source>
        <dbReference type="Pfam" id="PF04266"/>
    </source>
</evidence>
<dbReference type="InterPro" id="IPR015947">
    <property type="entry name" value="PUA-like_sf"/>
</dbReference>
<dbReference type="Pfam" id="PF04266">
    <property type="entry name" value="ASCH"/>
    <property type="match status" value="1"/>
</dbReference>
<evidence type="ECO:0000313" key="2">
    <source>
        <dbReference type="EMBL" id="ORM90143.1"/>
    </source>
</evidence>